<proteinExistence type="predicted"/>
<protein>
    <submittedName>
        <fullName evidence="2">Uncharacterized protein</fullName>
    </submittedName>
</protein>
<feature type="region of interest" description="Disordered" evidence="1">
    <location>
        <begin position="21"/>
        <end position="86"/>
    </location>
</feature>
<organism evidence="2 3">
    <name type="scientific">Apiospora aurea</name>
    <dbReference type="NCBI Taxonomy" id="335848"/>
    <lineage>
        <taxon>Eukaryota</taxon>
        <taxon>Fungi</taxon>
        <taxon>Dikarya</taxon>
        <taxon>Ascomycota</taxon>
        <taxon>Pezizomycotina</taxon>
        <taxon>Sordariomycetes</taxon>
        <taxon>Xylariomycetidae</taxon>
        <taxon>Amphisphaeriales</taxon>
        <taxon>Apiosporaceae</taxon>
        <taxon>Apiospora</taxon>
    </lineage>
</organism>
<dbReference type="GeneID" id="92071667"/>
<accession>A0ABR1QZG1</accession>
<name>A0ABR1QZG1_9PEZI</name>
<evidence type="ECO:0000256" key="1">
    <source>
        <dbReference type="SAM" id="MobiDB-lite"/>
    </source>
</evidence>
<dbReference type="RefSeq" id="XP_066707498.1">
    <property type="nucleotide sequence ID" value="XM_066838605.1"/>
</dbReference>
<gene>
    <name evidence="2" type="ORF">PG986_002383</name>
</gene>
<reference evidence="2 3" key="1">
    <citation type="submission" date="2023-01" db="EMBL/GenBank/DDBJ databases">
        <title>Analysis of 21 Apiospora genomes using comparative genomics revels a genus with tremendous synthesis potential of carbohydrate active enzymes and secondary metabolites.</title>
        <authorList>
            <person name="Sorensen T."/>
        </authorList>
    </citation>
    <scope>NUCLEOTIDE SEQUENCE [LARGE SCALE GENOMIC DNA]</scope>
    <source>
        <strain evidence="2 3">CBS 24483</strain>
    </source>
</reference>
<sequence length="267" mass="28924">MHGAHGRVGNLCGSELRIGQDQPQYTASGPAATHGGGCDASHPDAGIPLPLGGRLLHRRIHPPGADGPHGRHLQPRTSHPDRRGGRRGEIWTFQCLITLRRALPNTREALSRPVARDETVVFHQHLALGHSGWTYQEAKSARWSSQSRISLLSRFFHAWLVTGGKGFRDSEHQLERPTYAPLVHAVDLHLLKGEIDTLLLVGAAFGSSAKFGGREGHVTNEIVAQSGPQVRQGVAAILLLFRGNRNEICTRGYIQAVGGAVLHANAQ</sequence>
<evidence type="ECO:0000313" key="2">
    <source>
        <dbReference type="EMBL" id="KAK7968106.1"/>
    </source>
</evidence>
<dbReference type="Proteomes" id="UP001391051">
    <property type="component" value="Unassembled WGS sequence"/>
</dbReference>
<comment type="caution">
    <text evidence="2">The sequence shown here is derived from an EMBL/GenBank/DDBJ whole genome shotgun (WGS) entry which is preliminary data.</text>
</comment>
<dbReference type="EMBL" id="JAQQWE010000001">
    <property type="protein sequence ID" value="KAK7968106.1"/>
    <property type="molecule type" value="Genomic_DNA"/>
</dbReference>
<evidence type="ECO:0000313" key="3">
    <source>
        <dbReference type="Proteomes" id="UP001391051"/>
    </source>
</evidence>
<keyword evidence="3" id="KW-1185">Reference proteome</keyword>